<comment type="catalytic activity">
    <reaction evidence="10">
        <text>ssDNA + n NTP = ssDNA/pppN(pN)n-1 hybrid + (n-1) diphosphate.</text>
        <dbReference type="EC" id="2.7.7.101"/>
    </reaction>
</comment>
<comment type="subunit">
    <text evidence="10">Forms a ternary complex with MCM helicase and DNA. Component of the archaeal exosome complex.</text>
</comment>
<gene>
    <name evidence="10" type="primary">dnaG</name>
    <name evidence="12" type="ORF">D6D85_04100</name>
    <name evidence="13" type="ORF">EF810_03315</name>
</gene>
<evidence type="ECO:0000313" key="12">
    <source>
        <dbReference type="EMBL" id="RSN76143.1"/>
    </source>
</evidence>
<comment type="caution">
    <text evidence="12">The sequence shown here is derived from an EMBL/GenBank/DDBJ whole genome shotgun (WGS) entry which is preliminary data.</text>
</comment>
<dbReference type="OrthoDB" id="8643at2157"/>
<accession>A0A3R9RQH8</accession>
<dbReference type="GO" id="GO:1990077">
    <property type="term" value="C:primosome complex"/>
    <property type="evidence" value="ECO:0007669"/>
    <property type="project" value="UniProtKB-KW"/>
</dbReference>
<dbReference type="GO" id="GO:0008143">
    <property type="term" value="F:poly(A) binding"/>
    <property type="evidence" value="ECO:0007669"/>
    <property type="project" value="InterPro"/>
</dbReference>
<feature type="domain" description="Toprim" evidence="11">
    <location>
        <begin position="178"/>
        <end position="266"/>
    </location>
</feature>
<dbReference type="GO" id="GO:0003899">
    <property type="term" value="F:DNA-directed RNA polymerase activity"/>
    <property type="evidence" value="ECO:0007669"/>
    <property type="project" value="UniProtKB-UniRule"/>
</dbReference>
<dbReference type="GO" id="GO:0046872">
    <property type="term" value="F:metal ion binding"/>
    <property type="evidence" value="ECO:0007669"/>
    <property type="project" value="UniProtKB-KW"/>
</dbReference>
<dbReference type="EC" id="2.7.7.101" evidence="10"/>
<dbReference type="Gene3D" id="3.40.1360.10">
    <property type="match status" value="1"/>
</dbReference>
<dbReference type="GO" id="GO:0005737">
    <property type="term" value="C:cytoplasm"/>
    <property type="evidence" value="ECO:0007669"/>
    <property type="project" value="TreeGrafter"/>
</dbReference>
<protein>
    <recommendedName>
        <fullName evidence="10">DNA primase DnaG</fullName>
        <ecNumber evidence="10">2.7.7.101</ecNumber>
    </recommendedName>
</protein>
<reference evidence="13 15" key="2">
    <citation type="journal article" date="2019" name="Nat. Microbiol.">
        <title>Wide diversity of methane and short-chain alkane metabolisms in uncultured archaea.</title>
        <authorList>
            <person name="Borrel G."/>
            <person name="Adam P.S."/>
            <person name="McKay L.J."/>
            <person name="Chen L.X."/>
            <person name="Sierra-Garcia I.N."/>
            <person name="Sieber C.M."/>
            <person name="Letourneur Q."/>
            <person name="Ghozlane A."/>
            <person name="Andersen G.L."/>
            <person name="Li W.J."/>
            <person name="Hallam S.J."/>
            <person name="Muyzer G."/>
            <person name="de Oliveira V.M."/>
            <person name="Inskeep W.P."/>
            <person name="Banfield J.F."/>
            <person name="Gribaldo S."/>
        </authorList>
    </citation>
    <scope>NUCLEOTIDE SEQUENCE [LARGE SCALE GENOMIC DNA]</scope>
    <source>
        <strain evidence="13">NM4</strain>
    </source>
</reference>
<dbReference type="GO" id="GO:0000178">
    <property type="term" value="C:exosome (RNase complex)"/>
    <property type="evidence" value="ECO:0007669"/>
    <property type="project" value="UniProtKB-KW"/>
</dbReference>
<dbReference type="PANTHER" id="PTHR30313">
    <property type="entry name" value="DNA PRIMASE"/>
    <property type="match status" value="1"/>
</dbReference>
<dbReference type="CDD" id="cd01029">
    <property type="entry name" value="TOPRIM_primases"/>
    <property type="match status" value="1"/>
</dbReference>
<name>A0A3R9RQH8_9CREN</name>
<dbReference type="HAMAP" id="MF_00007">
    <property type="entry name" value="DNA_primase_DnaG_arc"/>
    <property type="match status" value="1"/>
</dbReference>
<keyword evidence="5 10" id="KW-0235">DNA replication</keyword>
<dbReference type="SUPFAM" id="SSF110455">
    <property type="entry name" value="Toprim domain"/>
    <property type="match status" value="1"/>
</dbReference>
<keyword evidence="7 10" id="KW-0271">Exosome</keyword>
<evidence type="ECO:0000256" key="1">
    <source>
        <dbReference type="ARBA" id="ARBA00022478"/>
    </source>
</evidence>
<dbReference type="NCBIfam" id="NF003108">
    <property type="entry name" value="PRK04031.1-1"/>
    <property type="match status" value="1"/>
</dbReference>
<evidence type="ECO:0000256" key="3">
    <source>
        <dbReference type="ARBA" id="ARBA00022679"/>
    </source>
</evidence>
<sequence length="418" mass="46252">MGEVEEQRQKLLPHKYVARLHITINGVVDPSDVIGAIFGQLEGLLGPELELKELQRTGKVGRIYVKLKKVDEKSEGIIMFPSGLDRVSTALLVAAMETIDKVGPYPATVTLKEIVDEREERRKEIAKRAAEILKSWTASSRDYQRKILDMIRTEAAKASLVLYGKEGLPAAKGVEEAEEIIVVEGRADVLNMIRYGYSNVIAVGGAVERIPDSLVDLIRRKYATAFVDGDRGGELVLRSLLEQTDIDFVARAPNGKGVEELTAKEIKAALSSAVPADEVAKELGIRRERRKEVEKKLVEVQAESITEIQEEPQVKASEIQIQKLNGIPEPLRGIFQEIAGKEKAVLLGENFDRIAEIPISELYNSIGNIKDVKHIVYDGIVTQRIIDKAYQSGVRTIVGAKIHEVIKIPAGLRVITLE</sequence>
<keyword evidence="9 10" id="KW-0804">Transcription</keyword>
<dbReference type="EMBL" id="RXII01000051">
    <property type="protein sequence ID" value="RZN62210.1"/>
    <property type="molecule type" value="Genomic_DNA"/>
</dbReference>
<dbReference type="PANTHER" id="PTHR30313:SF2">
    <property type="entry name" value="DNA PRIMASE"/>
    <property type="match status" value="1"/>
</dbReference>
<dbReference type="InterPro" id="IPR050219">
    <property type="entry name" value="DnaG_primase"/>
</dbReference>
<evidence type="ECO:0000256" key="9">
    <source>
        <dbReference type="ARBA" id="ARBA00023163"/>
    </source>
</evidence>
<dbReference type="GO" id="GO:0006269">
    <property type="term" value="P:DNA replication, synthesis of primer"/>
    <property type="evidence" value="ECO:0007669"/>
    <property type="project" value="UniProtKB-UniRule"/>
</dbReference>
<reference evidence="12 14" key="1">
    <citation type="submission" date="2018-10" db="EMBL/GenBank/DDBJ databases">
        <title>Co-occurring genomic capacity for anaerobic methane metabolism and dissimilatory sulfite reduction discovered in the Korarchaeota.</title>
        <authorList>
            <person name="Mckay L.J."/>
            <person name="Dlakic M."/>
            <person name="Fields M.W."/>
            <person name="Delmont T.O."/>
            <person name="Eren A.M."/>
            <person name="Jay Z.J."/>
            <person name="Klingelsmith K.B."/>
            <person name="Rusch D.B."/>
            <person name="Inskeep W.P."/>
        </authorList>
    </citation>
    <scope>NUCLEOTIDE SEQUENCE [LARGE SCALE GENOMIC DNA]</scope>
    <source>
        <strain evidence="12 14">MDKW</strain>
    </source>
</reference>
<keyword evidence="6" id="KW-0479">Metal-binding</keyword>
<dbReference type="Pfam" id="PF13662">
    <property type="entry name" value="Toprim_4"/>
    <property type="match status" value="1"/>
</dbReference>
<keyword evidence="2 10" id="KW-0639">Primosome</keyword>
<dbReference type="PROSITE" id="PS50880">
    <property type="entry name" value="TOPRIM"/>
    <property type="match status" value="1"/>
</dbReference>
<evidence type="ECO:0000256" key="7">
    <source>
        <dbReference type="ARBA" id="ARBA00022835"/>
    </source>
</evidence>
<evidence type="ECO:0000256" key="8">
    <source>
        <dbReference type="ARBA" id="ARBA00022842"/>
    </source>
</evidence>
<evidence type="ECO:0000256" key="6">
    <source>
        <dbReference type="ARBA" id="ARBA00022723"/>
    </source>
</evidence>
<evidence type="ECO:0000256" key="2">
    <source>
        <dbReference type="ARBA" id="ARBA00022515"/>
    </source>
</evidence>
<keyword evidence="3 10" id="KW-0808">Transferase</keyword>
<proteinExistence type="inferred from homology"/>
<keyword evidence="1 10" id="KW-0240">DNA-directed RNA polymerase</keyword>
<evidence type="ECO:0000256" key="10">
    <source>
        <dbReference type="HAMAP-Rule" id="MF_00007"/>
    </source>
</evidence>
<comment type="similarity">
    <text evidence="10">Belongs to the archaeal DnaG primase family.</text>
</comment>
<evidence type="ECO:0000313" key="13">
    <source>
        <dbReference type="EMBL" id="RZN62210.1"/>
    </source>
</evidence>
<organism evidence="12 14">
    <name type="scientific">Candidatus Methanodesulfokora washburnensis</name>
    <dbReference type="NCBI Taxonomy" id="2478471"/>
    <lineage>
        <taxon>Archaea</taxon>
        <taxon>Thermoproteota</taxon>
        <taxon>Candidatus Korarchaeia</taxon>
        <taxon>Candidatus Korarchaeia incertae sedis</taxon>
        <taxon>Candidatus Methanodesulfokora</taxon>
    </lineage>
</organism>
<dbReference type="InterPro" id="IPR034154">
    <property type="entry name" value="TOPRIM_DnaG/twinkle"/>
</dbReference>
<evidence type="ECO:0000256" key="4">
    <source>
        <dbReference type="ARBA" id="ARBA00022695"/>
    </source>
</evidence>
<dbReference type="EMBL" id="RCOS01000062">
    <property type="protein sequence ID" value="RSN76143.1"/>
    <property type="molecule type" value="Genomic_DNA"/>
</dbReference>
<dbReference type="InterPro" id="IPR020607">
    <property type="entry name" value="Primase_DnaG_arc"/>
</dbReference>
<dbReference type="Proteomes" id="UP000277582">
    <property type="component" value="Unassembled WGS sequence"/>
</dbReference>
<comment type="function">
    <text evidence="10">RNA polymerase that catalyzes the synthesis of short RNA molecules used as primers for DNA polymerase during DNA replication. Also part of the exosome, which is a complex involved in RNA degradation. Acts as a poly(A)-binding protein that enhances the interaction between heteropolymeric, adenine-rich transcripts and the exosome.</text>
</comment>
<keyword evidence="14" id="KW-1185">Reference proteome</keyword>
<dbReference type="InterPro" id="IPR006171">
    <property type="entry name" value="TOPRIM_dom"/>
</dbReference>
<dbReference type="SMART" id="SM00493">
    <property type="entry name" value="TOPRIM"/>
    <property type="match status" value="1"/>
</dbReference>
<evidence type="ECO:0000313" key="14">
    <source>
        <dbReference type="Proteomes" id="UP000277582"/>
    </source>
</evidence>
<evidence type="ECO:0000256" key="5">
    <source>
        <dbReference type="ARBA" id="ARBA00022705"/>
    </source>
</evidence>
<dbReference type="Proteomes" id="UP000316217">
    <property type="component" value="Unassembled WGS sequence"/>
</dbReference>
<dbReference type="RefSeq" id="WP_125670767.1">
    <property type="nucleotide sequence ID" value="NZ_RCOS01000062.1"/>
</dbReference>
<evidence type="ECO:0000313" key="15">
    <source>
        <dbReference type="Proteomes" id="UP000316217"/>
    </source>
</evidence>
<dbReference type="AlphaFoldDB" id="A0A3R9RQH8"/>
<keyword evidence="8" id="KW-0460">Magnesium</keyword>
<evidence type="ECO:0000259" key="11">
    <source>
        <dbReference type="PROSITE" id="PS50880"/>
    </source>
</evidence>
<dbReference type="GO" id="GO:0000428">
    <property type="term" value="C:DNA-directed RNA polymerase complex"/>
    <property type="evidence" value="ECO:0007669"/>
    <property type="project" value="UniProtKB-KW"/>
</dbReference>
<keyword evidence="4 10" id="KW-0548">Nucleotidyltransferase</keyword>